<protein>
    <submittedName>
        <fullName evidence="4">Protein SIP5</fullName>
    </submittedName>
</protein>
<dbReference type="SUPFAM" id="SSF57850">
    <property type="entry name" value="RING/U-box"/>
    <property type="match status" value="1"/>
</dbReference>
<dbReference type="AlphaFoldDB" id="A0A199W1W9"/>
<comment type="caution">
    <text evidence="4">The sequence shown here is derived from an EMBL/GenBank/DDBJ whole genome shotgun (WGS) entry which is preliminary data.</text>
</comment>
<evidence type="ECO:0000313" key="5">
    <source>
        <dbReference type="Proteomes" id="UP000092600"/>
    </source>
</evidence>
<reference evidence="4 5" key="1">
    <citation type="journal article" date="2016" name="DNA Res.">
        <title>The draft genome of MD-2 pineapple using hybrid error correction of long reads.</title>
        <authorList>
            <person name="Redwan R.M."/>
            <person name="Saidin A."/>
            <person name="Kumar S.V."/>
        </authorList>
    </citation>
    <scope>NUCLEOTIDE SEQUENCE [LARGE SCALE GENOMIC DNA]</scope>
    <source>
        <strain evidence="5">cv. MD2</strain>
        <tissue evidence="4">Leaf</tissue>
    </source>
</reference>
<dbReference type="Gene3D" id="3.30.40.10">
    <property type="entry name" value="Zinc/RING finger domain, C3HC4 (zinc finger)"/>
    <property type="match status" value="1"/>
</dbReference>
<keyword evidence="1" id="KW-0479">Metal-binding</keyword>
<proteinExistence type="predicted"/>
<name>A0A199W1W9_ANACO</name>
<evidence type="ECO:0000313" key="4">
    <source>
        <dbReference type="EMBL" id="OAY83203.1"/>
    </source>
</evidence>
<dbReference type="Proteomes" id="UP000092600">
    <property type="component" value="Unassembled WGS sequence"/>
</dbReference>
<dbReference type="PANTHER" id="PTHR31315:SF1">
    <property type="entry name" value="PROTEIN SIP5"/>
    <property type="match status" value="1"/>
</dbReference>
<dbReference type="InterPro" id="IPR013083">
    <property type="entry name" value="Znf_RING/FYVE/PHD"/>
</dbReference>
<feature type="domain" description="RING-type" evidence="3">
    <location>
        <begin position="59"/>
        <end position="102"/>
    </location>
</feature>
<sequence>MGNKMSRRRVVVDERYTRPQGLYPQWDIDLRKLRSLILDAKLAPCYRGEDESASDLEDCPICFLYYPSLNRSKCCMKSICTECFLQIRPSLSTRHSQCPFCKTSNYSVEYRGVKTKEEKGMEQVEEQKVIEAQIRMRLRELQEDAERTKKKQALSFRYTAKDDEFVSSQPSSSVLAGTQSTYSRRDSVENYDLDLEDVMVLEAIRRSLQEQGTQVNPVSSRSTLSEAPRSDHNDPQLATYSEISPPSGFASAIAAIAEHQHMSGEVFASAYQMLQSSGILRARGSNVSTTNNSPVQWADVTPNSTSLVVREEGEGSTEWWSDEAEAGTSYAASNASTTSLVLSENPNLPAGHFLPESFEEQMMVALALSLAEARARANSFGLT</sequence>
<feature type="region of interest" description="Disordered" evidence="2">
    <location>
        <begin position="209"/>
        <end position="243"/>
    </location>
</feature>
<evidence type="ECO:0000256" key="1">
    <source>
        <dbReference type="PROSITE-ProRule" id="PRU00175"/>
    </source>
</evidence>
<keyword evidence="1" id="KW-0863">Zinc-finger</keyword>
<dbReference type="PROSITE" id="PS50089">
    <property type="entry name" value="ZF_RING_2"/>
    <property type="match status" value="1"/>
</dbReference>
<dbReference type="EMBL" id="LSRQ01000372">
    <property type="protein sequence ID" value="OAY83203.1"/>
    <property type="molecule type" value="Genomic_DNA"/>
</dbReference>
<evidence type="ECO:0000256" key="2">
    <source>
        <dbReference type="SAM" id="MobiDB-lite"/>
    </source>
</evidence>
<keyword evidence="1" id="KW-0862">Zinc</keyword>
<organism evidence="4 5">
    <name type="scientific">Ananas comosus</name>
    <name type="common">Pineapple</name>
    <name type="synonym">Ananas ananas</name>
    <dbReference type="NCBI Taxonomy" id="4615"/>
    <lineage>
        <taxon>Eukaryota</taxon>
        <taxon>Viridiplantae</taxon>
        <taxon>Streptophyta</taxon>
        <taxon>Embryophyta</taxon>
        <taxon>Tracheophyta</taxon>
        <taxon>Spermatophyta</taxon>
        <taxon>Magnoliopsida</taxon>
        <taxon>Liliopsida</taxon>
        <taxon>Poales</taxon>
        <taxon>Bromeliaceae</taxon>
        <taxon>Bromelioideae</taxon>
        <taxon>Ananas</taxon>
    </lineage>
</organism>
<dbReference type="InterPro" id="IPR001841">
    <property type="entry name" value="Znf_RING"/>
</dbReference>
<dbReference type="STRING" id="4615.A0A199W1W9"/>
<dbReference type="GO" id="GO:0008270">
    <property type="term" value="F:zinc ion binding"/>
    <property type="evidence" value="ECO:0007669"/>
    <property type="project" value="UniProtKB-KW"/>
</dbReference>
<feature type="compositionally biased region" description="Polar residues" evidence="2">
    <location>
        <begin position="209"/>
        <end position="225"/>
    </location>
</feature>
<accession>A0A199W1W9</accession>
<evidence type="ECO:0000259" key="3">
    <source>
        <dbReference type="PROSITE" id="PS50089"/>
    </source>
</evidence>
<dbReference type="InterPro" id="IPR039301">
    <property type="entry name" value="Sip5/DA2"/>
</dbReference>
<dbReference type="PANTHER" id="PTHR31315">
    <property type="entry name" value="PROTEIN SIP5"/>
    <property type="match status" value="1"/>
</dbReference>
<dbReference type="GO" id="GO:0005737">
    <property type="term" value="C:cytoplasm"/>
    <property type="evidence" value="ECO:0007669"/>
    <property type="project" value="TreeGrafter"/>
</dbReference>
<gene>
    <name evidence="4" type="ORF">ACMD2_15628</name>
</gene>